<evidence type="ECO:0000313" key="3">
    <source>
        <dbReference type="Proteomes" id="UP000198797"/>
    </source>
</evidence>
<dbReference type="NCBIfam" id="TIGR01167">
    <property type="entry name" value="LPXTG_anchor"/>
    <property type="match status" value="1"/>
</dbReference>
<organism evidence="2 3">
    <name type="scientific">Micromonospora matsumotoense</name>
    <dbReference type="NCBI Taxonomy" id="121616"/>
    <lineage>
        <taxon>Bacteria</taxon>
        <taxon>Bacillati</taxon>
        <taxon>Actinomycetota</taxon>
        <taxon>Actinomycetes</taxon>
        <taxon>Micromonosporales</taxon>
        <taxon>Micromonosporaceae</taxon>
        <taxon>Micromonospora</taxon>
    </lineage>
</organism>
<proteinExistence type="predicted"/>
<sequence length="38" mass="3761">MTATGADRSMVAGGAGMIGAAALGGIVLMRRRRADELG</sequence>
<keyword evidence="1" id="KW-1133">Transmembrane helix</keyword>
<evidence type="ECO:0000313" key="2">
    <source>
        <dbReference type="EMBL" id="SCF40560.1"/>
    </source>
</evidence>
<dbReference type="AlphaFoldDB" id="A0A1C5A5R6"/>
<keyword evidence="1" id="KW-0472">Membrane</keyword>
<keyword evidence="3" id="KW-1185">Reference proteome</keyword>
<feature type="transmembrane region" description="Helical" evidence="1">
    <location>
        <begin position="12"/>
        <end position="29"/>
    </location>
</feature>
<gene>
    <name evidence="2" type="ORF">GA0070216_11422</name>
</gene>
<evidence type="ECO:0000256" key="1">
    <source>
        <dbReference type="SAM" id="Phobius"/>
    </source>
</evidence>
<keyword evidence="1" id="KW-0812">Transmembrane</keyword>
<reference evidence="3" key="1">
    <citation type="submission" date="2016-06" db="EMBL/GenBank/DDBJ databases">
        <authorList>
            <person name="Varghese N."/>
            <person name="Submissions Spin"/>
        </authorList>
    </citation>
    <scope>NUCLEOTIDE SEQUENCE [LARGE SCALE GENOMIC DNA]</scope>
    <source>
        <strain evidence="3">DSM 44100</strain>
    </source>
</reference>
<dbReference type="Proteomes" id="UP000198797">
    <property type="component" value="Unassembled WGS sequence"/>
</dbReference>
<protein>
    <submittedName>
        <fullName evidence="2">LPXTG-motif cell wall anchor domain-containing protein/MYXO-CTERM domain-containing protein</fullName>
    </submittedName>
</protein>
<name>A0A1C5A5R6_9ACTN</name>
<dbReference type="EMBL" id="FMCU01000014">
    <property type="protein sequence ID" value="SCF40560.1"/>
    <property type="molecule type" value="Genomic_DNA"/>
</dbReference>
<accession>A0A1C5A5R6</accession>